<evidence type="ECO:0000313" key="9">
    <source>
        <dbReference type="Proteomes" id="UP000219452"/>
    </source>
</evidence>
<evidence type="ECO:0000256" key="3">
    <source>
        <dbReference type="ARBA" id="ARBA00012098"/>
    </source>
</evidence>
<evidence type="ECO:0000256" key="5">
    <source>
        <dbReference type="PIRSR" id="PIRSR600888-1"/>
    </source>
</evidence>
<dbReference type="Proteomes" id="UP000219452">
    <property type="component" value="Unassembled WGS sequence"/>
</dbReference>
<reference evidence="9" key="1">
    <citation type="submission" date="2017-09" db="EMBL/GenBank/DDBJ databases">
        <authorList>
            <person name="Varghese N."/>
            <person name="Submissions S."/>
        </authorList>
    </citation>
    <scope>NUCLEOTIDE SEQUENCE [LARGE SCALE GENOMIC DNA]</scope>
    <source>
        <strain evidence="9">DSM 29961</strain>
    </source>
</reference>
<evidence type="ECO:0000313" key="8">
    <source>
        <dbReference type="EMBL" id="SOD78378.1"/>
    </source>
</evidence>
<feature type="active site" description="Proton donor" evidence="5">
    <location>
        <position position="159"/>
    </location>
</feature>
<comment type="pathway">
    <text evidence="7">Carbohydrate biosynthesis; dTDP-L-rhamnose biosynthesis.</text>
</comment>
<dbReference type="Pfam" id="PF00908">
    <property type="entry name" value="dTDP_sugar_isom"/>
    <property type="match status" value="1"/>
</dbReference>
<gene>
    <name evidence="8" type="ORF">SAMN06269250_0432</name>
</gene>
<dbReference type="PANTHER" id="PTHR21047:SF2">
    <property type="entry name" value="THYMIDINE DIPHOSPHO-4-KETO-RHAMNOSE 3,5-EPIMERASE"/>
    <property type="match status" value="1"/>
</dbReference>
<feature type="site" description="Participates in a stacking interaction with the thymidine ring of dTDP-4-oxo-6-deoxyglucose" evidence="6">
    <location>
        <position position="165"/>
    </location>
</feature>
<dbReference type="GO" id="GO:0005829">
    <property type="term" value="C:cytosol"/>
    <property type="evidence" value="ECO:0007669"/>
    <property type="project" value="TreeGrafter"/>
</dbReference>
<dbReference type="GO" id="GO:0008830">
    <property type="term" value="F:dTDP-4-dehydrorhamnose 3,5-epimerase activity"/>
    <property type="evidence" value="ECO:0007669"/>
    <property type="project" value="UniProtKB-UniRule"/>
</dbReference>
<evidence type="ECO:0000256" key="2">
    <source>
        <dbReference type="ARBA" id="ARBA00001997"/>
    </source>
</evidence>
<dbReference type="AlphaFoldDB" id="A0A286F593"/>
<name>A0A286F593_9BACT</name>
<evidence type="ECO:0000256" key="6">
    <source>
        <dbReference type="PIRSR" id="PIRSR600888-3"/>
    </source>
</evidence>
<dbReference type="InterPro" id="IPR000888">
    <property type="entry name" value="RmlC-like"/>
</dbReference>
<accession>A0A286F593</accession>
<comment type="similarity">
    <text evidence="7">Belongs to the dTDP-4-dehydrorhamnose 3,5-epimerase family.</text>
</comment>
<evidence type="ECO:0000256" key="7">
    <source>
        <dbReference type="RuleBase" id="RU364069"/>
    </source>
</evidence>
<dbReference type="EC" id="5.1.3.13" evidence="3 7"/>
<dbReference type="InterPro" id="IPR014710">
    <property type="entry name" value="RmlC-like_jellyroll"/>
</dbReference>
<proteinExistence type="inferred from homology"/>
<dbReference type="SUPFAM" id="SSF51182">
    <property type="entry name" value="RmlC-like cupins"/>
    <property type="match status" value="1"/>
</dbReference>
<dbReference type="GO" id="GO:0000271">
    <property type="term" value="P:polysaccharide biosynthetic process"/>
    <property type="evidence" value="ECO:0007669"/>
    <property type="project" value="TreeGrafter"/>
</dbReference>
<dbReference type="Gene3D" id="2.60.120.10">
    <property type="entry name" value="Jelly Rolls"/>
    <property type="match status" value="1"/>
</dbReference>
<dbReference type="EMBL" id="OCNH01000001">
    <property type="protein sequence ID" value="SOD78378.1"/>
    <property type="molecule type" value="Genomic_DNA"/>
</dbReference>
<organism evidence="8 9">
    <name type="scientific">Spirosoma fluviale</name>
    <dbReference type="NCBI Taxonomy" id="1597977"/>
    <lineage>
        <taxon>Bacteria</taxon>
        <taxon>Pseudomonadati</taxon>
        <taxon>Bacteroidota</taxon>
        <taxon>Cytophagia</taxon>
        <taxon>Cytophagales</taxon>
        <taxon>Cytophagaceae</taxon>
        <taxon>Spirosoma</taxon>
    </lineage>
</organism>
<comment type="catalytic activity">
    <reaction evidence="1 7">
        <text>dTDP-4-dehydro-6-deoxy-alpha-D-glucose = dTDP-4-dehydro-beta-L-rhamnose</text>
        <dbReference type="Rhea" id="RHEA:16969"/>
        <dbReference type="ChEBI" id="CHEBI:57649"/>
        <dbReference type="ChEBI" id="CHEBI:62830"/>
        <dbReference type="EC" id="5.1.3.13"/>
    </reaction>
</comment>
<evidence type="ECO:0000256" key="1">
    <source>
        <dbReference type="ARBA" id="ARBA00001298"/>
    </source>
</evidence>
<dbReference type="NCBIfam" id="TIGR01221">
    <property type="entry name" value="rmlC"/>
    <property type="match status" value="1"/>
</dbReference>
<sequence length="210" mass="23630">MIEPKSTTNGTSFINLTQIVITSTKQTCLMQVRQTSIQGLIELTPRLFEDERGHFFESYNKPLFESLGLPMDFVQDNQSFSTKGVLRGLHMQNQPFAQGKLVRVISGQVLDIAVDLRPDSPTFGQYEGFLLDAKRANMAYIPEGFAHGFVALEDSVFSYKCTNVYNKAAESGIIWNDPDLNIDWGVANPIVSEKDKELKLFREIFPQAVV</sequence>
<comment type="function">
    <text evidence="2 7">Catalyzes the epimerization of the C3' and C5'positions of dTDP-6-deoxy-D-xylo-4-hexulose, forming dTDP-6-deoxy-L-lyxo-4-hexulose.</text>
</comment>
<keyword evidence="7" id="KW-0413">Isomerase</keyword>
<dbReference type="UniPathway" id="UPA00124"/>
<keyword evidence="9" id="KW-1185">Reference proteome</keyword>
<protein>
    <recommendedName>
        <fullName evidence="4 7">dTDP-4-dehydrorhamnose 3,5-epimerase</fullName>
        <ecNumber evidence="3 7">5.1.3.13</ecNumber>
    </recommendedName>
    <alternativeName>
        <fullName evidence="7">Thymidine diphospho-4-keto-rhamnose 3,5-epimerase</fullName>
    </alternativeName>
</protein>
<dbReference type="PANTHER" id="PTHR21047">
    <property type="entry name" value="DTDP-6-DEOXY-D-GLUCOSE-3,5 EPIMERASE"/>
    <property type="match status" value="1"/>
</dbReference>
<feature type="active site" description="Proton acceptor" evidence="5">
    <location>
        <position position="90"/>
    </location>
</feature>
<dbReference type="GO" id="GO:0019305">
    <property type="term" value="P:dTDP-rhamnose biosynthetic process"/>
    <property type="evidence" value="ECO:0007669"/>
    <property type="project" value="UniProtKB-UniRule"/>
</dbReference>
<evidence type="ECO:0000256" key="4">
    <source>
        <dbReference type="ARBA" id="ARBA00019595"/>
    </source>
</evidence>
<dbReference type="InterPro" id="IPR011051">
    <property type="entry name" value="RmlC_Cupin_sf"/>
</dbReference>
<comment type="subunit">
    <text evidence="7">Homodimer.</text>
</comment>
<dbReference type="CDD" id="cd00438">
    <property type="entry name" value="cupin_RmlC"/>
    <property type="match status" value="1"/>
</dbReference>